<dbReference type="PANTHER" id="PTHR14845">
    <property type="entry name" value="COILED-COIL DOMAIN-CONTAINING 166"/>
    <property type="match status" value="1"/>
</dbReference>
<gene>
    <name evidence="6" type="primary">CCDC166</name>
</gene>
<evidence type="ECO:0000256" key="3">
    <source>
        <dbReference type="SAM" id="MobiDB-lite"/>
    </source>
</evidence>
<evidence type="ECO:0000313" key="5">
    <source>
        <dbReference type="Proteomes" id="UP000694856"/>
    </source>
</evidence>
<feature type="region of interest" description="Disordered" evidence="3">
    <location>
        <begin position="1"/>
        <end position="25"/>
    </location>
</feature>
<dbReference type="KEGG" id="cfr:102522881"/>
<feature type="domain" description="DUF4515" evidence="4">
    <location>
        <begin position="71"/>
        <end position="258"/>
    </location>
</feature>
<feature type="compositionally biased region" description="Polar residues" evidence="3">
    <location>
        <begin position="375"/>
        <end position="427"/>
    </location>
</feature>
<dbReference type="InterPro" id="IPR032777">
    <property type="entry name" value="DUF4515"/>
</dbReference>
<accession>A0A8B8S2Q6</accession>
<dbReference type="RefSeq" id="XP_032324020.1">
    <property type="nucleotide sequence ID" value="XM_032468129.1"/>
</dbReference>
<feature type="compositionally biased region" description="Low complexity" evidence="3">
    <location>
        <begin position="428"/>
        <end position="444"/>
    </location>
</feature>
<organism evidence="5 6">
    <name type="scientific">Camelus ferus</name>
    <name type="common">Wild bactrian camel</name>
    <name type="synonym">Camelus bactrianus ferus</name>
    <dbReference type="NCBI Taxonomy" id="419612"/>
    <lineage>
        <taxon>Eukaryota</taxon>
        <taxon>Metazoa</taxon>
        <taxon>Chordata</taxon>
        <taxon>Craniata</taxon>
        <taxon>Vertebrata</taxon>
        <taxon>Euteleostomi</taxon>
        <taxon>Mammalia</taxon>
        <taxon>Eutheria</taxon>
        <taxon>Laurasiatheria</taxon>
        <taxon>Artiodactyla</taxon>
        <taxon>Tylopoda</taxon>
        <taxon>Camelidae</taxon>
        <taxon>Camelus</taxon>
    </lineage>
</organism>
<keyword evidence="1 2" id="KW-0175">Coiled coil</keyword>
<evidence type="ECO:0000313" key="6">
    <source>
        <dbReference type="RefSeq" id="XP_032324020.1"/>
    </source>
</evidence>
<feature type="coiled-coil region" evidence="2">
    <location>
        <begin position="30"/>
        <end position="71"/>
    </location>
</feature>
<keyword evidence="5" id="KW-1185">Reference proteome</keyword>
<evidence type="ECO:0000256" key="2">
    <source>
        <dbReference type="SAM" id="Coils"/>
    </source>
</evidence>
<evidence type="ECO:0000256" key="1">
    <source>
        <dbReference type="ARBA" id="ARBA00023054"/>
    </source>
</evidence>
<protein>
    <submittedName>
        <fullName evidence="6">Coiled-coil domain-containing protein 166</fullName>
    </submittedName>
</protein>
<proteinExistence type="predicted"/>
<feature type="region of interest" description="Disordered" evidence="3">
    <location>
        <begin position="356"/>
        <end position="481"/>
    </location>
</feature>
<dbReference type="GeneID" id="102522881"/>
<dbReference type="Pfam" id="PF14988">
    <property type="entry name" value="DUF4515"/>
    <property type="match status" value="1"/>
</dbReference>
<name>A0A8B8S2Q6_CAMFR</name>
<dbReference type="CTD" id="100130274"/>
<dbReference type="AlphaFoldDB" id="A0A8B8S2Q6"/>
<evidence type="ECO:0000259" key="4">
    <source>
        <dbReference type="Pfam" id="PF14988"/>
    </source>
</evidence>
<dbReference type="PANTHER" id="PTHR14845:SF4">
    <property type="entry name" value="COILED-COIL DOMAIN-CONTAINING PROTEIN 166"/>
    <property type="match status" value="1"/>
</dbReference>
<feature type="coiled-coil region" evidence="2">
    <location>
        <begin position="223"/>
        <end position="264"/>
    </location>
</feature>
<sequence>MAPKKKRVPSAGRRSAVAGEGAEPPLSERAQYLQREYKLLSEQLDACEQRVDQMLQENAFLDREALRLRDENRLYASYVSARAQRCANAIVRLDEQNRVDLTLIHWQREELASLYRGREDGVRAQLLETEARAARMAQQVQELQPYKELQLEQLARIRALERELLHMRVEHTQLLHRVKRRFLEDKAAFEREARQRVQSLARRAELEAARALVAHTQAIKADNGRLRQELVRLLRRAQLLQATRRQLLEQRDQLRREHEDTRDLARVHGWLRRGPEGPPLWQPPPAASRPVSLASFTNLSLATSRLPSVSASRNPSQVSWSAAAWTPSLLSKLAVPRVPSLIPWLLGSGVPSLAPSKMDSPVLSRAPSHVGSRVPSLTQSRPGSRVPSLTPSHPGSRVPSLTQSRPGSRVPSLTPSHPGSRVPSLTQSRPGSRVSSRSSLRAASQNTTLSGKSVPGSGSSRFPVEEDCEHDAAAKATSRRV</sequence>
<reference evidence="6" key="1">
    <citation type="submission" date="2025-08" db="UniProtKB">
        <authorList>
            <consortium name="RefSeq"/>
        </authorList>
    </citation>
    <scope>IDENTIFICATION</scope>
    <source>
        <tissue evidence="6">Ear skin</tissue>
    </source>
</reference>
<feature type="compositionally biased region" description="Polar residues" evidence="3">
    <location>
        <begin position="445"/>
        <end position="460"/>
    </location>
</feature>
<dbReference type="Proteomes" id="UP000694856">
    <property type="component" value="Chromosome 25"/>
</dbReference>